<sequence length="91" mass="10441">MEELSVIFTWAQIVIDQQYHPQTTKDMQKLIVSTAIKIGLFPNETKMASLMQQSFSPKENEKEVKLPAQILEFPFIGVNSETIKDDKDPDK</sequence>
<evidence type="ECO:0000313" key="1">
    <source>
        <dbReference type="EMBL" id="SVD08431.1"/>
    </source>
</evidence>
<gene>
    <name evidence="1" type="ORF">METZ01_LOCUS361285</name>
</gene>
<reference evidence="1" key="1">
    <citation type="submission" date="2018-05" db="EMBL/GenBank/DDBJ databases">
        <authorList>
            <person name="Lanie J.A."/>
            <person name="Ng W.-L."/>
            <person name="Kazmierczak K.M."/>
            <person name="Andrzejewski T.M."/>
            <person name="Davidsen T.M."/>
            <person name="Wayne K.J."/>
            <person name="Tettelin H."/>
            <person name="Glass J.I."/>
            <person name="Rusch D."/>
            <person name="Podicherti R."/>
            <person name="Tsui H.-C.T."/>
            <person name="Winkler M.E."/>
        </authorList>
    </citation>
    <scope>NUCLEOTIDE SEQUENCE</scope>
</reference>
<organism evidence="1">
    <name type="scientific">marine metagenome</name>
    <dbReference type="NCBI Taxonomy" id="408172"/>
    <lineage>
        <taxon>unclassified sequences</taxon>
        <taxon>metagenomes</taxon>
        <taxon>ecological metagenomes</taxon>
    </lineage>
</organism>
<protein>
    <submittedName>
        <fullName evidence="1">Uncharacterized protein</fullName>
    </submittedName>
</protein>
<name>A0A382SHQ4_9ZZZZ</name>
<proteinExistence type="predicted"/>
<accession>A0A382SHQ4</accession>
<dbReference type="EMBL" id="UINC01128583">
    <property type="protein sequence ID" value="SVD08431.1"/>
    <property type="molecule type" value="Genomic_DNA"/>
</dbReference>
<dbReference type="AlphaFoldDB" id="A0A382SHQ4"/>